<feature type="binding site" evidence="9">
    <location>
        <position position="189"/>
    </location>
    <ligand>
        <name>cob(II)alamin</name>
        <dbReference type="ChEBI" id="CHEBI:16304"/>
    </ligand>
</feature>
<feature type="binding site" evidence="9">
    <location>
        <position position="252"/>
    </location>
    <ligand>
        <name>[4Fe-4S] cluster</name>
        <dbReference type="ChEBI" id="CHEBI:49883"/>
        <label>1</label>
    </ligand>
</feature>
<dbReference type="FunFam" id="3.30.70.20:FF:000017">
    <property type="entry name" value="Epoxyqueuosine reductase"/>
    <property type="match status" value="1"/>
</dbReference>
<feature type="binding site" evidence="9">
    <location>
        <begin position="299"/>
        <end position="300"/>
    </location>
    <ligand>
        <name>cob(II)alamin</name>
        <dbReference type="ChEBI" id="CHEBI:16304"/>
    </ligand>
</feature>
<evidence type="ECO:0000256" key="6">
    <source>
        <dbReference type="ARBA" id="ARBA00023002"/>
    </source>
</evidence>
<dbReference type="GO" id="GO:0052693">
    <property type="term" value="F:epoxyqueuosine reductase activity"/>
    <property type="evidence" value="ECO:0007669"/>
    <property type="project" value="UniProtKB-UniRule"/>
</dbReference>
<keyword evidence="2 9" id="KW-0963">Cytoplasm</keyword>
<dbReference type="InterPro" id="IPR017896">
    <property type="entry name" value="4Fe4S_Fe-S-bd"/>
</dbReference>
<feature type="binding site" evidence="9">
    <location>
        <position position="272"/>
    </location>
    <ligand>
        <name>[4Fe-4S] cluster</name>
        <dbReference type="ChEBI" id="CHEBI:49883"/>
        <label>2</label>
    </ligand>
</feature>
<evidence type="ECO:0000313" key="11">
    <source>
        <dbReference type="EMBL" id="SAK75122.1"/>
    </source>
</evidence>
<comment type="cofactor">
    <cofactor evidence="9">
        <name>cob(II)alamin</name>
        <dbReference type="ChEBI" id="CHEBI:16304"/>
    </cofactor>
</comment>
<feature type="binding site" evidence="9">
    <location>
        <position position="246"/>
    </location>
    <ligand>
        <name>[4Fe-4S] cluster</name>
        <dbReference type="ChEBI" id="CHEBI:49883"/>
        <label>1</label>
    </ligand>
</feature>
<comment type="subcellular location">
    <subcellularLocation>
        <location evidence="9">Cytoplasm</location>
    </subcellularLocation>
</comment>
<dbReference type="GO" id="GO:0046872">
    <property type="term" value="F:metal ion binding"/>
    <property type="evidence" value="ECO:0007669"/>
    <property type="project" value="UniProtKB-KW"/>
</dbReference>
<dbReference type="PROSITE" id="PS51379">
    <property type="entry name" value="4FE4S_FER_2"/>
    <property type="match status" value="1"/>
</dbReference>
<comment type="pathway">
    <text evidence="9">tRNA modification; tRNA-queuosine biosynthesis.</text>
</comment>
<accession>A0A158BYG3</accession>
<dbReference type="Pfam" id="PF13484">
    <property type="entry name" value="Fer4_16"/>
    <property type="match status" value="1"/>
</dbReference>
<sequence length="410" mass="45341">MNRLPEHSVEFTTASSDAAAESVSESRVIELDENALAELAQRIKAWGRELGFGAVGISDIDLTDAEKGLNDWLEAGYHGEMDYMAKHGMKRARPAELVAGTRRVITARMAYLPAQTLAKQGDESVATADGQKNDWRAIEWSRLAKPSQAMVSIYARGRDYHKVMRNRLQQLAERIESEIGPFGHRAFTDSAPVLEVALAQKAGNGWRGKHTLLLDRDAGSLFFLGEIFVDVPLPVDPHPEQEGAHCGQCTRCIGACPTGAIVAPYRVDARRCISYLTIELHGSIPEELRPLIGNRVYGCDDCQLVCPWNKFAQAAPVADFDVRHGLDRATLVELFAWSAGDFDTRMQGSAIRRIGHERWLRNIAVGMGNALRSSALDAGEREAIVDALRAREDDSSELVREHVRWALEQS</sequence>
<feature type="binding site" evidence="9">
    <location>
        <position position="274"/>
    </location>
    <ligand>
        <name>cob(II)alamin</name>
        <dbReference type="ChEBI" id="CHEBI:16304"/>
    </ligand>
</feature>
<feature type="binding site" evidence="9">
    <location>
        <position position="224"/>
    </location>
    <ligand>
        <name>cob(II)alamin</name>
        <dbReference type="ChEBI" id="CHEBI:16304"/>
    </ligand>
</feature>
<comment type="cofactor">
    <cofactor evidence="9">
        <name>[4Fe-4S] cluster</name>
        <dbReference type="ChEBI" id="CHEBI:49883"/>
    </cofactor>
    <text evidence="9">Binds 2 [4Fe-4S] clusters per monomer.</text>
</comment>
<keyword evidence="8 9" id="KW-0411">Iron-sulfur</keyword>
<feature type="binding site" evidence="9">
    <location>
        <position position="249"/>
    </location>
    <ligand>
        <name>[4Fe-4S] cluster</name>
        <dbReference type="ChEBI" id="CHEBI:49883"/>
        <label>1</label>
    </ligand>
</feature>
<comment type="function">
    <text evidence="9">Catalyzes the conversion of epoxyqueuosine (oQ) to queuosine (Q), which is a hypermodified base found in the wobble positions of tRNA(Asp), tRNA(Asn), tRNA(His) and tRNA(Tyr).</text>
</comment>
<keyword evidence="4 9" id="KW-0479">Metal-binding</keyword>
<feature type="binding site" evidence="9">
    <location>
        <position position="299"/>
    </location>
    <ligand>
        <name>[4Fe-4S] cluster</name>
        <dbReference type="ChEBI" id="CHEBI:49883"/>
        <label>2</label>
    </ligand>
</feature>
<feature type="binding site" evidence="9">
    <location>
        <position position="302"/>
    </location>
    <ligand>
        <name>[4Fe-4S] cluster</name>
        <dbReference type="ChEBI" id="CHEBI:49883"/>
        <label>2</label>
    </ligand>
</feature>
<evidence type="ECO:0000256" key="2">
    <source>
        <dbReference type="ARBA" id="ARBA00022490"/>
    </source>
</evidence>
<feature type="active site" description="Proton donor" evidence="9">
    <location>
        <position position="189"/>
    </location>
</feature>
<dbReference type="HAMAP" id="MF_00916">
    <property type="entry name" value="QueG"/>
    <property type="match status" value="1"/>
</dbReference>
<dbReference type="EMBL" id="FCOE02000014">
    <property type="protein sequence ID" value="SAK75122.1"/>
    <property type="molecule type" value="Genomic_DNA"/>
</dbReference>
<keyword evidence="1 9" id="KW-0004">4Fe-4S</keyword>
<keyword evidence="5 9" id="KW-0671">Queuosine biosynthesis</keyword>
<feature type="domain" description="4Fe-4S ferredoxin-type" evidence="10">
    <location>
        <begin position="237"/>
        <end position="266"/>
    </location>
</feature>
<feature type="binding site" evidence="9">
    <location>
        <position position="256"/>
    </location>
    <ligand>
        <name>[4Fe-4S] cluster</name>
        <dbReference type="ChEBI" id="CHEBI:49883"/>
        <label>2</label>
    </ligand>
</feature>
<dbReference type="GO" id="GO:0008616">
    <property type="term" value="P:tRNA queuosine(34) biosynthetic process"/>
    <property type="evidence" value="ECO:0007669"/>
    <property type="project" value="UniProtKB-UniRule"/>
</dbReference>
<evidence type="ECO:0000259" key="10">
    <source>
        <dbReference type="PROSITE" id="PS51379"/>
    </source>
</evidence>
<dbReference type="NCBIfam" id="TIGR00276">
    <property type="entry name" value="tRNA epoxyqueuosine(34) reductase QueG"/>
    <property type="match status" value="1"/>
</dbReference>
<dbReference type="InterPro" id="IPR013542">
    <property type="entry name" value="QueG_DUF1730"/>
</dbReference>
<dbReference type="Gene3D" id="3.30.70.20">
    <property type="match status" value="1"/>
</dbReference>
<dbReference type="GO" id="GO:0051539">
    <property type="term" value="F:4 iron, 4 sulfur cluster binding"/>
    <property type="evidence" value="ECO:0007669"/>
    <property type="project" value="UniProtKB-KW"/>
</dbReference>
<evidence type="ECO:0000256" key="5">
    <source>
        <dbReference type="ARBA" id="ARBA00022785"/>
    </source>
</evidence>
<dbReference type="PANTHER" id="PTHR30002:SF4">
    <property type="entry name" value="EPOXYQUEUOSINE REDUCTASE"/>
    <property type="match status" value="1"/>
</dbReference>
<keyword evidence="9" id="KW-0846">Cobalamin</keyword>
<dbReference type="PROSITE" id="PS00198">
    <property type="entry name" value="4FE4S_FER_1"/>
    <property type="match status" value="1"/>
</dbReference>
<dbReference type="GO" id="GO:0005737">
    <property type="term" value="C:cytoplasm"/>
    <property type="evidence" value="ECO:0007669"/>
    <property type="project" value="UniProtKB-SubCell"/>
</dbReference>
<name>A0A158BYG3_9BURK</name>
<proteinExistence type="inferred from homology"/>
<dbReference type="InterPro" id="IPR017900">
    <property type="entry name" value="4Fe4S_Fe_S_CS"/>
</dbReference>
<comment type="caution">
    <text evidence="11">The sequence shown here is derived from an EMBL/GenBank/DDBJ whole genome shotgun (WGS) entry which is preliminary data.</text>
</comment>
<evidence type="ECO:0000256" key="9">
    <source>
        <dbReference type="HAMAP-Rule" id="MF_00916"/>
    </source>
</evidence>
<organism evidence="11 12">
    <name type="scientific">Caballeronia pedi</name>
    <dbReference type="NCBI Taxonomy" id="1777141"/>
    <lineage>
        <taxon>Bacteria</taxon>
        <taxon>Pseudomonadati</taxon>
        <taxon>Pseudomonadota</taxon>
        <taxon>Betaproteobacteria</taxon>
        <taxon>Burkholderiales</taxon>
        <taxon>Burkholderiaceae</taxon>
        <taxon>Caballeronia</taxon>
    </lineage>
</organism>
<evidence type="ECO:0000313" key="12">
    <source>
        <dbReference type="Proteomes" id="UP000054911"/>
    </source>
</evidence>
<keyword evidence="6 9" id="KW-0560">Oxidoreductase</keyword>
<dbReference type="OrthoDB" id="9784571at2"/>
<evidence type="ECO:0000256" key="4">
    <source>
        <dbReference type="ARBA" id="ARBA00022723"/>
    </source>
</evidence>
<keyword evidence="12" id="KW-1185">Reference proteome</keyword>
<dbReference type="UniPathway" id="UPA00392"/>
<evidence type="ECO:0000256" key="8">
    <source>
        <dbReference type="ARBA" id="ARBA00023014"/>
    </source>
</evidence>
<keyword evidence="9" id="KW-0170">Cobalt</keyword>
<dbReference type="Proteomes" id="UP000054911">
    <property type="component" value="Unassembled WGS sequence"/>
</dbReference>
<dbReference type="GO" id="GO:0031419">
    <property type="term" value="F:cobalamin binding"/>
    <property type="evidence" value="ECO:0007669"/>
    <property type="project" value="UniProtKB-KW"/>
</dbReference>
<evidence type="ECO:0000256" key="7">
    <source>
        <dbReference type="ARBA" id="ARBA00023004"/>
    </source>
</evidence>
<dbReference type="AlphaFoldDB" id="A0A158BYG3"/>
<feature type="binding site" evidence="9">
    <location>
        <position position="213"/>
    </location>
    <ligand>
        <name>cob(II)alamin</name>
        <dbReference type="ChEBI" id="CHEBI:16304"/>
    </ligand>
</feature>
<feature type="binding site" evidence="9">
    <location>
        <position position="91"/>
    </location>
    <ligand>
        <name>cob(II)alamin</name>
        <dbReference type="ChEBI" id="CHEBI:16304"/>
    </ligand>
</feature>
<evidence type="ECO:0000256" key="1">
    <source>
        <dbReference type="ARBA" id="ARBA00022485"/>
    </source>
</evidence>
<dbReference type="RefSeq" id="WP_061176711.1">
    <property type="nucleotide sequence ID" value="NZ_FCOE02000014.1"/>
</dbReference>
<dbReference type="STRING" id="1777141.AWB80_04314"/>
<protein>
    <recommendedName>
        <fullName evidence="9">Epoxyqueuosine reductase</fullName>
        <ecNumber evidence="9">1.17.99.6</ecNumber>
    </recommendedName>
    <alternativeName>
        <fullName evidence="9">Queuosine biosynthesis protein QueG</fullName>
    </alternativeName>
</protein>
<dbReference type="EC" id="1.17.99.6" evidence="9"/>
<dbReference type="InterPro" id="IPR004453">
    <property type="entry name" value="QueG"/>
</dbReference>
<keyword evidence="7 9" id="KW-0408">Iron</keyword>
<feature type="binding site" evidence="9">
    <location>
        <position position="306"/>
    </location>
    <ligand>
        <name>[4Fe-4S] cluster</name>
        <dbReference type="ChEBI" id="CHEBI:49883"/>
        <label>1</label>
    </ligand>
</feature>
<gene>
    <name evidence="9" type="primary">queG</name>
    <name evidence="11" type="ORF">AWB80_04314</name>
</gene>
<evidence type="ECO:0000256" key="3">
    <source>
        <dbReference type="ARBA" id="ARBA00022694"/>
    </source>
</evidence>
<dbReference type="SUPFAM" id="SSF46548">
    <property type="entry name" value="alpha-helical ferredoxin"/>
    <property type="match status" value="1"/>
</dbReference>
<reference evidence="11" key="1">
    <citation type="submission" date="2016-01" db="EMBL/GenBank/DDBJ databases">
        <authorList>
            <person name="Peeters C."/>
        </authorList>
    </citation>
    <scope>NUCLEOTIDE SEQUENCE [LARGE SCALE GENOMIC DNA]</scope>
    <source>
        <strain evidence="11">LMG 29323</strain>
    </source>
</reference>
<comment type="similarity">
    <text evidence="9">Belongs to the QueG family.</text>
</comment>
<comment type="subunit">
    <text evidence="9">Monomer.</text>
</comment>
<dbReference type="Pfam" id="PF08331">
    <property type="entry name" value="QueG_DUF1730"/>
    <property type="match status" value="1"/>
</dbReference>
<keyword evidence="3 9" id="KW-0819">tRNA processing</keyword>
<dbReference type="PANTHER" id="PTHR30002">
    <property type="entry name" value="EPOXYQUEUOSINE REDUCTASE"/>
    <property type="match status" value="1"/>
</dbReference>
<comment type="caution">
    <text evidence="9">Lacks conserved residue(s) required for the propagation of feature annotation.</text>
</comment>
<comment type="catalytic activity">
    <reaction evidence="9">
        <text>epoxyqueuosine(34) in tRNA + AH2 = queuosine(34) in tRNA + A + H2O</text>
        <dbReference type="Rhea" id="RHEA:32159"/>
        <dbReference type="Rhea" id="RHEA-COMP:18571"/>
        <dbReference type="Rhea" id="RHEA-COMP:18582"/>
        <dbReference type="ChEBI" id="CHEBI:13193"/>
        <dbReference type="ChEBI" id="CHEBI:15377"/>
        <dbReference type="ChEBI" id="CHEBI:17499"/>
        <dbReference type="ChEBI" id="CHEBI:194431"/>
        <dbReference type="ChEBI" id="CHEBI:194443"/>
        <dbReference type="EC" id="1.17.99.6"/>
    </reaction>
</comment>